<evidence type="ECO:0000256" key="1">
    <source>
        <dbReference type="ARBA" id="ARBA00006817"/>
    </source>
</evidence>
<reference evidence="4 5" key="1">
    <citation type="journal article" date="2019" name="Nat. Microbiol.">
        <title>Mediterranean grassland soil C-N compound turnover is dependent on rainfall and depth, and is mediated by genomically divergent microorganisms.</title>
        <authorList>
            <person name="Diamond S."/>
            <person name="Andeer P.F."/>
            <person name="Li Z."/>
            <person name="Crits-Christoph A."/>
            <person name="Burstein D."/>
            <person name="Anantharaman K."/>
            <person name="Lane K.R."/>
            <person name="Thomas B.C."/>
            <person name="Pan C."/>
            <person name="Northen T.R."/>
            <person name="Banfield J.F."/>
        </authorList>
    </citation>
    <scope>NUCLEOTIDE SEQUENCE [LARGE SCALE GENOMIC DNA]</scope>
    <source>
        <strain evidence="4">NP_7</strain>
    </source>
</reference>
<evidence type="ECO:0000313" key="5">
    <source>
        <dbReference type="Proteomes" id="UP000320048"/>
    </source>
</evidence>
<feature type="region of interest" description="Disordered" evidence="2">
    <location>
        <begin position="1"/>
        <end position="47"/>
    </location>
</feature>
<protein>
    <recommendedName>
        <fullName evidence="3">Activator of Hsp90 ATPase homologue 1/2-like C-terminal domain-containing protein</fullName>
    </recommendedName>
</protein>
<organism evidence="4 5">
    <name type="scientific">Candidatus Segetimicrobium genomatis</name>
    <dbReference type="NCBI Taxonomy" id="2569760"/>
    <lineage>
        <taxon>Bacteria</taxon>
        <taxon>Bacillati</taxon>
        <taxon>Candidatus Sysuimicrobiota</taxon>
        <taxon>Candidatus Sysuimicrobiia</taxon>
        <taxon>Candidatus Sysuimicrobiales</taxon>
        <taxon>Candidatus Segetimicrobiaceae</taxon>
        <taxon>Candidatus Segetimicrobium</taxon>
    </lineage>
</organism>
<evidence type="ECO:0000313" key="4">
    <source>
        <dbReference type="EMBL" id="TMI82055.1"/>
    </source>
</evidence>
<proteinExistence type="inferred from homology"/>
<dbReference type="InterPro" id="IPR023393">
    <property type="entry name" value="START-like_dom_sf"/>
</dbReference>
<dbReference type="CDD" id="cd08892">
    <property type="entry name" value="SRPBCC_Aha1"/>
    <property type="match status" value="1"/>
</dbReference>
<dbReference type="EMBL" id="VBAO01000144">
    <property type="protein sequence ID" value="TMI82055.1"/>
    <property type="molecule type" value="Genomic_DNA"/>
</dbReference>
<comment type="caution">
    <text evidence="4">The sequence shown here is derived from an EMBL/GenBank/DDBJ whole genome shotgun (WGS) entry which is preliminary data.</text>
</comment>
<gene>
    <name evidence="4" type="ORF">E6H04_05530</name>
</gene>
<dbReference type="InterPro" id="IPR013538">
    <property type="entry name" value="ASHA1/2-like_C"/>
</dbReference>
<dbReference type="SUPFAM" id="SSF55961">
    <property type="entry name" value="Bet v1-like"/>
    <property type="match status" value="1"/>
</dbReference>
<dbReference type="AlphaFoldDB" id="A0A537JEW5"/>
<dbReference type="Pfam" id="PF08327">
    <property type="entry name" value="AHSA1"/>
    <property type="match status" value="1"/>
</dbReference>
<name>A0A537JEW5_9BACT</name>
<comment type="similarity">
    <text evidence="1">Belongs to the AHA1 family.</text>
</comment>
<evidence type="ECO:0000259" key="3">
    <source>
        <dbReference type="Pfam" id="PF08327"/>
    </source>
</evidence>
<dbReference type="Proteomes" id="UP000320048">
    <property type="component" value="Unassembled WGS sequence"/>
</dbReference>
<evidence type="ECO:0000256" key="2">
    <source>
        <dbReference type="SAM" id="MobiDB-lite"/>
    </source>
</evidence>
<dbReference type="Gene3D" id="3.30.530.20">
    <property type="match status" value="1"/>
</dbReference>
<feature type="domain" description="Activator of Hsp90 ATPase homologue 1/2-like C-terminal" evidence="3">
    <location>
        <begin position="57"/>
        <end position="172"/>
    </location>
</feature>
<sequence length="173" mass="19216">MGGARSPPAWPSISRSALRRGRGDDGRVSPRGARQGRTSQGGGAMPKTLRQSVTFKAGPHAVYEALMDSRRHAAFSGMPARISRKPGGRFTAYGPYLSGVNLELIPGKKIVQLWRSKNWPKFHYSTVTFVLTKVKGGTRLDFTQAGVPDNDYKAKKSGWIHRYWEPMKAMLER</sequence>
<accession>A0A537JEW5</accession>